<proteinExistence type="predicted"/>
<dbReference type="GO" id="GO:0004497">
    <property type="term" value="F:monooxygenase activity"/>
    <property type="evidence" value="ECO:0007669"/>
    <property type="project" value="UniProtKB-KW"/>
</dbReference>
<comment type="caution">
    <text evidence="2">The sequence shown here is derived from an EMBL/GenBank/DDBJ whole genome shotgun (WGS) entry which is preliminary data.</text>
</comment>
<dbReference type="InterPro" id="IPR051704">
    <property type="entry name" value="FAD_aromatic-hydroxylase"/>
</dbReference>
<dbReference type="PRINTS" id="PR00420">
    <property type="entry name" value="RNGMNOXGNASE"/>
</dbReference>
<dbReference type="PANTHER" id="PTHR46865">
    <property type="entry name" value="OXIDOREDUCTASE-RELATED"/>
    <property type="match status" value="1"/>
</dbReference>
<sequence>MNQATPRTVLISGASIAGPALAFWLHRYGFDVTVVERASAVRGGGYNIDIRGAAVDVVKRMGVYDELEAVRTPPQTIKFVDSAGDEVASINTVDYVSQVNPDDLEIARGEVTKVLYAHTKDDVTYAFNDSIDTLDMHDGGVDVTFTNGEARTYDIVVGADGIHSNTRRLVFGEESRFSRYLGYTVAIFTVDGGLSSGAQQSTMYNVPGLTAAFGQVTPDGPAQAFFAFKQDDPDALREADFEGQCDLVARAYRNEGWRIPEIVAAMRSTDDLYFDSVGQIRMEEWSKGRVVLVGDSCFAPAFLSGQGTSMALIGAYCLATALANNTDHTAAFAEYDRSCRDFMVKSQDLALSGSLTVLPATQEALLQRNEVLRTLASRKEAGGGGELGAATREASNAIILPEAAEAAWPRRAASTWR</sequence>
<evidence type="ECO:0000313" key="2">
    <source>
        <dbReference type="EMBL" id="GAA4727495.1"/>
    </source>
</evidence>
<keyword evidence="2" id="KW-0560">Oxidoreductase</keyword>
<gene>
    <name evidence="2" type="ORF">GCM10023350_08080</name>
</gene>
<dbReference type="InterPro" id="IPR002938">
    <property type="entry name" value="FAD-bd"/>
</dbReference>
<keyword evidence="2" id="KW-0503">Monooxygenase</keyword>
<dbReference type="SUPFAM" id="SSF51905">
    <property type="entry name" value="FAD/NAD(P)-binding domain"/>
    <property type="match status" value="1"/>
</dbReference>
<name>A0ABP8YHH2_9ACTN</name>
<reference evidence="3" key="1">
    <citation type="journal article" date="2019" name="Int. J. Syst. Evol. Microbiol.">
        <title>The Global Catalogue of Microorganisms (GCM) 10K type strain sequencing project: providing services to taxonomists for standard genome sequencing and annotation.</title>
        <authorList>
            <consortium name="The Broad Institute Genomics Platform"/>
            <consortium name="The Broad Institute Genome Sequencing Center for Infectious Disease"/>
            <person name="Wu L."/>
            <person name="Ma J."/>
        </authorList>
    </citation>
    <scope>NUCLEOTIDE SEQUENCE [LARGE SCALE GENOMIC DNA]</scope>
    <source>
        <strain evidence="3">JCM 18532</strain>
    </source>
</reference>
<dbReference type="EMBL" id="BAABKN010000005">
    <property type="protein sequence ID" value="GAA4727495.1"/>
    <property type="molecule type" value="Genomic_DNA"/>
</dbReference>
<accession>A0ABP8YHH2</accession>
<dbReference type="InterPro" id="IPR036188">
    <property type="entry name" value="FAD/NAD-bd_sf"/>
</dbReference>
<dbReference type="PANTHER" id="PTHR46865:SF2">
    <property type="entry name" value="MONOOXYGENASE"/>
    <property type="match status" value="1"/>
</dbReference>
<dbReference type="Gene3D" id="3.50.50.60">
    <property type="entry name" value="FAD/NAD(P)-binding domain"/>
    <property type="match status" value="1"/>
</dbReference>
<evidence type="ECO:0000259" key="1">
    <source>
        <dbReference type="Pfam" id="PF01494"/>
    </source>
</evidence>
<protein>
    <submittedName>
        <fullName evidence="2">FAD-dependent monooxygenase</fullName>
    </submittedName>
</protein>
<organism evidence="2 3">
    <name type="scientific">Nocardioides endophyticus</name>
    <dbReference type="NCBI Taxonomy" id="1353775"/>
    <lineage>
        <taxon>Bacteria</taxon>
        <taxon>Bacillati</taxon>
        <taxon>Actinomycetota</taxon>
        <taxon>Actinomycetes</taxon>
        <taxon>Propionibacteriales</taxon>
        <taxon>Nocardioidaceae</taxon>
        <taxon>Nocardioides</taxon>
    </lineage>
</organism>
<dbReference type="Gene3D" id="3.30.9.10">
    <property type="entry name" value="D-Amino Acid Oxidase, subunit A, domain 2"/>
    <property type="match status" value="1"/>
</dbReference>
<dbReference type="Proteomes" id="UP001499882">
    <property type="component" value="Unassembled WGS sequence"/>
</dbReference>
<keyword evidence="3" id="KW-1185">Reference proteome</keyword>
<evidence type="ECO:0000313" key="3">
    <source>
        <dbReference type="Proteomes" id="UP001499882"/>
    </source>
</evidence>
<dbReference type="Pfam" id="PF01494">
    <property type="entry name" value="FAD_binding_3"/>
    <property type="match status" value="1"/>
</dbReference>
<feature type="domain" description="FAD-binding" evidence="1">
    <location>
        <begin position="8"/>
        <end position="338"/>
    </location>
</feature>